<evidence type="ECO:0000313" key="1">
    <source>
        <dbReference type="EMBL" id="KAF2643932.1"/>
    </source>
</evidence>
<name>A0A6A6S9P7_9PLEO</name>
<keyword evidence="2" id="KW-1185">Reference proteome</keyword>
<dbReference type="OrthoDB" id="5365320at2759"/>
<accession>A0A6A6S9P7</accession>
<evidence type="ECO:0000313" key="2">
    <source>
        <dbReference type="Proteomes" id="UP000799753"/>
    </source>
</evidence>
<organism evidence="1 2">
    <name type="scientific">Massarina eburnea CBS 473.64</name>
    <dbReference type="NCBI Taxonomy" id="1395130"/>
    <lineage>
        <taxon>Eukaryota</taxon>
        <taxon>Fungi</taxon>
        <taxon>Dikarya</taxon>
        <taxon>Ascomycota</taxon>
        <taxon>Pezizomycotina</taxon>
        <taxon>Dothideomycetes</taxon>
        <taxon>Pleosporomycetidae</taxon>
        <taxon>Pleosporales</taxon>
        <taxon>Massarineae</taxon>
        <taxon>Massarinaceae</taxon>
        <taxon>Massarina</taxon>
    </lineage>
</organism>
<reference evidence="1" key="1">
    <citation type="journal article" date="2020" name="Stud. Mycol.">
        <title>101 Dothideomycetes genomes: a test case for predicting lifestyles and emergence of pathogens.</title>
        <authorList>
            <person name="Haridas S."/>
            <person name="Albert R."/>
            <person name="Binder M."/>
            <person name="Bloem J."/>
            <person name="Labutti K."/>
            <person name="Salamov A."/>
            <person name="Andreopoulos B."/>
            <person name="Baker S."/>
            <person name="Barry K."/>
            <person name="Bills G."/>
            <person name="Bluhm B."/>
            <person name="Cannon C."/>
            <person name="Castanera R."/>
            <person name="Culley D."/>
            <person name="Daum C."/>
            <person name="Ezra D."/>
            <person name="Gonzalez J."/>
            <person name="Henrissat B."/>
            <person name="Kuo A."/>
            <person name="Liang C."/>
            <person name="Lipzen A."/>
            <person name="Lutzoni F."/>
            <person name="Magnuson J."/>
            <person name="Mondo S."/>
            <person name="Nolan M."/>
            <person name="Ohm R."/>
            <person name="Pangilinan J."/>
            <person name="Park H.-J."/>
            <person name="Ramirez L."/>
            <person name="Alfaro M."/>
            <person name="Sun H."/>
            <person name="Tritt A."/>
            <person name="Yoshinaga Y."/>
            <person name="Zwiers L.-H."/>
            <person name="Turgeon B."/>
            <person name="Goodwin S."/>
            <person name="Spatafora J."/>
            <person name="Crous P."/>
            <person name="Grigoriev I."/>
        </authorList>
    </citation>
    <scope>NUCLEOTIDE SEQUENCE</scope>
    <source>
        <strain evidence="1">CBS 473.64</strain>
    </source>
</reference>
<gene>
    <name evidence="1" type="ORF">P280DRAFT_514915</name>
</gene>
<dbReference type="Proteomes" id="UP000799753">
    <property type="component" value="Unassembled WGS sequence"/>
</dbReference>
<sequence>MESGKVGCWNSAKAFFTRTARPPNTTPSASLLSTLPPELICQVFESADGFSMMAALAQTAPVAARDFPNLTEAERLLDVQEEAEAANQSQDGHERNFSIRAKRLLFNARCASAASTNWTNLCRIHRYSGRNEALMQPYEIARFEHAFYCVWTVRVMGTTPHLQDQASAFLAKFSPRELFKLDELQTWATYYNDSKFGSPGLRVLTSMMKFGRLAAI</sequence>
<protein>
    <submittedName>
        <fullName evidence="1">Uncharacterized protein</fullName>
    </submittedName>
</protein>
<proteinExistence type="predicted"/>
<dbReference type="EMBL" id="MU006779">
    <property type="protein sequence ID" value="KAF2643932.1"/>
    <property type="molecule type" value="Genomic_DNA"/>
</dbReference>
<dbReference type="AlphaFoldDB" id="A0A6A6S9P7"/>